<evidence type="ECO:0000313" key="2">
    <source>
        <dbReference type="EMBL" id="KAJ1101359.1"/>
    </source>
</evidence>
<feature type="region of interest" description="Disordered" evidence="1">
    <location>
        <begin position="31"/>
        <end position="51"/>
    </location>
</feature>
<comment type="caution">
    <text evidence="2">The sequence shown here is derived from an EMBL/GenBank/DDBJ whole genome shotgun (WGS) entry which is preliminary data.</text>
</comment>
<protein>
    <submittedName>
        <fullName evidence="2">Uncharacterized protein</fullName>
    </submittedName>
</protein>
<sequence length="69" mass="7320">MLLSTSGRSESCYRCTAIPGECWSRRLRLRRAGEEQRSSGGSGGGRSGSWRKAVSVSLTTVAVVASGQE</sequence>
<dbReference type="Proteomes" id="UP001066276">
    <property type="component" value="Chromosome 10"/>
</dbReference>
<proteinExistence type="predicted"/>
<accession>A0AAV7MFQ4</accession>
<organism evidence="2 3">
    <name type="scientific">Pleurodeles waltl</name>
    <name type="common">Iberian ribbed newt</name>
    <dbReference type="NCBI Taxonomy" id="8319"/>
    <lineage>
        <taxon>Eukaryota</taxon>
        <taxon>Metazoa</taxon>
        <taxon>Chordata</taxon>
        <taxon>Craniata</taxon>
        <taxon>Vertebrata</taxon>
        <taxon>Euteleostomi</taxon>
        <taxon>Amphibia</taxon>
        <taxon>Batrachia</taxon>
        <taxon>Caudata</taxon>
        <taxon>Salamandroidea</taxon>
        <taxon>Salamandridae</taxon>
        <taxon>Pleurodelinae</taxon>
        <taxon>Pleurodeles</taxon>
    </lineage>
</organism>
<evidence type="ECO:0000256" key="1">
    <source>
        <dbReference type="SAM" id="MobiDB-lite"/>
    </source>
</evidence>
<evidence type="ECO:0000313" key="3">
    <source>
        <dbReference type="Proteomes" id="UP001066276"/>
    </source>
</evidence>
<dbReference type="EMBL" id="JANPWB010000014">
    <property type="protein sequence ID" value="KAJ1101359.1"/>
    <property type="molecule type" value="Genomic_DNA"/>
</dbReference>
<keyword evidence="3" id="KW-1185">Reference proteome</keyword>
<gene>
    <name evidence="2" type="ORF">NDU88_006427</name>
</gene>
<reference evidence="2" key="1">
    <citation type="journal article" date="2022" name="bioRxiv">
        <title>Sequencing and chromosome-scale assembly of the giantPleurodeles waltlgenome.</title>
        <authorList>
            <person name="Brown T."/>
            <person name="Elewa A."/>
            <person name="Iarovenko S."/>
            <person name="Subramanian E."/>
            <person name="Araus A.J."/>
            <person name="Petzold A."/>
            <person name="Susuki M."/>
            <person name="Suzuki K.-i.T."/>
            <person name="Hayashi T."/>
            <person name="Toyoda A."/>
            <person name="Oliveira C."/>
            <person name="Osipova E."/>
            <person name="Leigh N.D."/>
            <person name="Simon A."/>
            <person name="Yun M.H."/>
        </authorList>
    </citation>
    <scope>NUCLEOTIDE SEQUENCE</scope>
    <source>
        <strain evidence="2">20211129_DDA</strain>
        <tissue evidence="2">Liver</tissue>
    </source>
</reference>
<name>A0AAV7MFQ4_PLEWA</name>
<dbReference type="AlphaFoldDB" id="A0AAV7MFQ4"/>